<evidence type="ECO:0000313" key="6">
    <source>
        <dbReference type="EMBL" id="KEY61716.1"/>
    </source>
</evidence>
<dbReference type="CDD" id="cd03230">
    <property type="entry name" value="ABC_DR_subfamily_A"/>
    <property type="match status" value="1"/>
</dbReference>
<comment type="similarity">
    <text evidence="1">Belongs to the ABC transporter superfamily.</text>
</comment>
<evidence type="ECO:0000256" key="3">
    <source>
        <dbReference type="ARBA" id="ARBA00022741"/>
    </source>
</evidence>
<evidence type="ECO:0000256" key="2">
    <source>
        <dbReference type="ARBA" id="ARBA00022448"/>
    </source>
</evidence>
<keyword evidence="2" id="KW-0813">Transport</keyword>
<reference evidence="6 7" key="1">
    <citation type="submission" date="2014-06" db="EMBL/GenBank/DDBJ databases">
        <title>Draft genome sequence of the putrescine producing strain Lactococcus lactis subsp cremoris GE214.</title>
        <authorList>
            <person name="Ladero V."/>
            <person name="Linares D.M."/>
            <person name="del Rio B."/>
            <person name="Mayo B."/>
            <person name="Martin M.C."/>
            <person name="Fernandez M."/>
            <person name="Alvarez M.A."/>
        </authorList>
    </citation>
    <scope>NUCLEOTIDE SEQUENCE [LARGE SCALE GENOMIC DNA]</scope>
    <source>
        <strain evidence="6 7">GE214</strain>
    </source>
</reference>
<dbReference type="SMART" id="SM00382">
    <property type="entry name" value="AAA"/>
    <property type="match status" value="1"/>
</dbReference>
<dbReference type="Gene3D" id="3.40.50.300">
    <property type="entry name" value="P-loop containing nucleotide triphosphate hydrolases"/>
    <property type="match status" value="1"/>
</dbReference>
<dbReference type="InterPro" id="IPR003593">
    <property type="entry name" value="AAA+_ATPase"/>
</dbReference>
<keyword evidence="4" id="KW-0067">ATP-binding</keyword>
<dbReference type="InterPro" id="IPR003439">
    <property type="entry name" value="ABC_transporter-like_ATP-bd"/>
</dbReference>
<dbReference type="InterPro" id="IPR017871">
    <property type="entry name" value="ABC_transporter-like_CS"/>
</dbReference>
<dbReference type="PROSITE" id="PS50893">
    <property type="entry name" value="ABC_TRANSPORTER_2"/>
    <property type="match status" value="1"/>
</dbReference>
<dbReference type="PATRIC" id="fig|1415168.3.peg.2223"/>
<dbReference type="RefSeq" id="WP_042748738.1">
    <property type="nucleotide sequence ID" value="NZ_AZSI01000134.1"/>
</dbReference>
<dbReference type="AlphaFoldDB" id="A0A084A8T7"/>
<organism evidence="6 7">
    <name type="scientific">Lactococcus cremoris subsp. cremoris GE214</name>
    <dbReference type="NCBI Taxonomy" id="1415168"/>
    <lineage>
        <taxon>Bacteria</taxon>
        <taxon>Bacillati</taxon>
        <taxon>Bacillota</taxon>
        <taxon>Bacilli</taxon>
        <taxon>Lactobacillales</taxon>
        <taxon>Streptococcaceae</taxon>
        <taxon>Lactococcus</taxon>
        <taxon>Lactococcus cremoris subsp. cremoris</taxon>
    </lineage>
</organism>
<proteinExistence type="inferred from homology"/>
<evidence type="ECO:0000256" key="4">
    <source>
        <dbReference type="ARBA" id="ARBA00022840"/>
    </source>
</evidence>
<dbReference type="SUPFAM" id="SSF52540">
    <property type="entry name" value="P-loop containing nucleoside triphosphate hydrolases"/>
    <property type="match status" value="1"/>
</dbReference>
<dbReference type="InterPro" id="IPR050763">
    <property type="entry name" value="ABC_transporter_ATP-binding"/>
</dbReference>
<accession>A0A084A8T7</accession>
<dbReference type="Proteomes" id="UP000028401">
    <property type="component" value="Unassembled WGS sequence"/>
</dbReference>
<dbReference type="PANTHER" id="PTHR42711">
    <property type="entry name" value="ABC TRANSPORTER ATP-BINDING PROTEIN"/>
    <property type="match status" value="1"/>
</dbReference>
<dbReference type="EMBL" id="AZSI01000134">
    <property type="protein sequence ID" value="KEY61716.1"/>
    <property type="molecule type" value="Genomic_DNA"/>
</dbReference>
<evidence type="ECO:0000256" key="1">
    <source>
        <dbReference type="ARBA" id="ARBA00005417"/>
    </source>
</evidence>
<dbReference type="GO" id="GO:0016887">
    <property type="term" value="F:ATP hydrolysis activity"/>
    <property type="evidence" value="ECO:0007669"/>
    <property type="project" value="InterPro"/>
</dbReference>
<gene>
    <name evidence="6" type="ORF">U725_02158</name>
</gene>
<dbReference type="InterPro" id="IPR027417">
    <property type="entry name" value="P-loop_NTPase"/>
</dbReference>
<sequence>MKIKNIEKSYGKNQVLKNISFELNQGEKVALLGNNGAGKSTLMNIINSNLEASSGQIDYGTMNPTSNNTGYIMQNMTLPPDALGNEVLSLFARDENAKNYGRRLVKEFRMESFLNRRFSNLSGGQKQKLFLISALQNSPEYFFLDEITTGLDSESRGELFKFLSSNLKVKEATLLLVTHYLEEALQLCDRFIILKEGQIIADLKKSDLIQEDFSYLECSMNISDFEEYRIKEYQYKIPKKLAAEALVRFSKEIVLYQKDYRIDLEELLS</sequence>
<keyword evidence="3" id="KW-0547">Nucleotide-binding</keyword>
<dbReference type="GO" id="GO:0005524">
    <property type="term" value="F:ATP binding"/>
    <property type="evidence" value="ECO:0007669"/>
    <property type="project" value="UniProtKB-KW"/>
</dbReference>
<feature type="domain" description="ABC transporter" evidence="5">
    <location>
        <begin position="1"/>
        <end position="221"/>
    </location>
</feature>
<protein>
    <submittedName>
        <fullName evidence="6">ABC transporter ATP binding protein</fullName>
    </submittedName>
</protein>
<evidence type="ECO:0000259" key="5">
    <source>
        <dbReference type="PROSITE" id="PS50893"/>
    </source>
</evidence>
<name>A0A084A8T7_LACLC</name>
<dbReference type="PROSITE" id="PS00211">
    <property type="entry name" value="ABC_TRANSPORTER_1"/>
    <property type="match status" value="1"/>
</dbReference>
<dbReference type="PANTHER" id="PTHR42711:SF5">
    <property type="entry name" value="ABC TRANSPORTER ATP-BINDING PROTEIN NATA"/>
    <property type="match status" value="1"/>
</dbReference>
<dbReference type="Pfam" id="PF00005">
    <property type="entry name" value="ABC_tran"/>
    <property type="match status" value="1"/>
</dbReference>
<comment type="caution">
    <text evidence="6">The sequence shown here is derived from an EMBL/GenBank/DDBJ whole genome shotgun (WGS) entry which is preliminary data.</text>
</comment>
<evidence type="ECO:0000313" key="7">
    <source>
        <dbReference type="Proteomes" id="UP000028401"/>
    </source>
</evidence>